<evidence type="ECO:0000256" key="1">
    <source>
        <dbReference type="SAM" id="MobiDB-lite"/>
    </source>
</evidence>
<dbReference type="EMBL" id="HBED01050841">
    <property type="protein sequence ID" value="CAD8327317.1"/>
    <property type="molecule type" value="Transcribed_RNA"/>
</dbReference>
<feature type="region of interest" description="Disordered" evidence="1">
    <location>
        <begin position="272"/>
        <end position="312"/>
    </location>
</feature>
<gene>
    <name evidence="3" type="ORF">TDUB1175_LOCUS25744</name>
</gene>
<protein>
    <submittedName>
        <fullName evidence="3">Uncharacterized protein</fullName>
    </submittedName>
</protein>
<sequence>MPSSQPSEQPSQYPSTAPSMAPSSEPSSTPSDMPSGSPSFQPSSSPTGQCRLQPDGSFGDITGSPEEVYYDYEVETNTAAVQNDLIPAVEKAINDVLLPVLFSDLCSDGENARRTLLDRKVATTGLRGVRRLEAQMVALSPNPPDMLQTADVCANEDKIGPGNSCSVVRGRLSIYGVFTTEGDLSRTRAAVTDAIRLGMEGDALVASHPSIVRLFFVQRNTTIPQMENPNQVQSVDVRADGGGAFPWVIAASIVSLVIVGSVLGWRKLRKNQEVDEDDDEDNDGEQDIASQQMTDVGNEASVNVSESEGSFL</sequence>
<keyword evidence="2" id="KW-0812">Transmembrane</keyword>
<feature type="transmembrane region" description="Helical" evidence="2">
    <location>
        <begin position="244"/>
        <end position="265"/>
    </location>
</feature>
<reference evidence="3" key="1">
    <citation type="submission" date="2021-01" db="EMBL/GenBank/DDBJ databases">
        <authorList>
            <person name="Corre E."/>
            <person name="Pelletier E."/>
            <person name="Niang G."/>
            <person name="Scheremetjew M."/>
            <person name="Finn R."/>
            <person name="Kale V."/>
            <person name="Holt S."/>
            <person name="Cochrane G."/>
            <person name="Meng A."/>
            <person name="Brown T."/>
            <person name="Cohen L."/>
        </authorList>
    </citation>
    <scope>NUCLEOTIDE SEQUENCE</scope>
    <source>
        <strain evidence="3">CCMP147</strain>
    </source>
</reference>
<feature type="compositionally biased region" description="Low complexity" evidence="1">
    <location>
        <begin position="1"/>
        <end position="46"/>
    </location>
</feature>
<proteinExistence type="predicted"/>
<accession>A0A7R9WKY0</accession>
<evidence type="ECO:0000256" key="2">
    <source>
        <dbReference type="SAM" id="Phobius"/>
    </source>
</evidence>
<evidence type="ECO:0000313" key="3">
    <source>
        <dbReference type="EMBL" id="CAD8327317.1"/>
    </source>
</evidence>
<keyword evidence="2" id="KW-0472">Membrane</keyword>
<feature type="region of interest" description="Disordered" evidence="1">
    <location>
        <begin position="1"/>
        <end position="64"/>
    </location>
</feature>
<keyword evidence="2" id="KW-1133">Transmembrane helix</keyword>
<feature type="compositionally biased region" description="Acidic residues" evidence="1">
    <location>
        <begin position="274"/>
        <end position="286"/>
    </location>
</feature>
<feature type="compositionally biased region" description="Polar residues" evidence="1">
    <location>
        <begin position="288"/>
        <end position="312"/>
    </location>
</feature>
<dbReference type="AlphaFoldDB" id="A0A7R9WKY0"/>
<name>A0A7R9WKY0_9STRA</name>
<organism evidence="3">
    <name type="scientific">Pseudictyota dubia</name>
    <dbReference type="NCBI Taxonomy" id="2749911"/>
    <lineage>
        <taxon>Eukaryota</taxon>
        <taxon>Sar</taxon>
        <taxon>Stramenopiles</taxon>
        <taxon>Ochrophyta</taxon>
        <taxon>Bacillariophyta</taxon>
        <taxon>Mediophyceae</taxon>
        <taxon>Biddulphiophycidae</taxon>
        <taxon>Eupodiscales</taxon>
        <taxon>Odontellaceae</taxon>
        <taxon>Pseudictyota</taxon>
    </lineage>
</organism>